<proteinExistence type="predicted"/>
<name>A0A2H1WB53_SPOFR</name>
<reference evidence="1" key="1">
    <citation type="submission" date="2016-07" db="EMBL/GenBank/DDBJ databases">
        <authorList>
            <person name="Bretaudeau A."/>
        </authorList>
    </citation>
    <scope>NUCLEOTIDE SEQUENCE</scope>
    <source>
        <strain evidence="1">Rice</strain>
        <tissue evidence="1">Whole body</tissue>
    </source>
</reference>
<protein>
    <submittedName>
        <fullName evidence="1">SFRICE_018360</fullName>
    </submittedName>
</protein>
<dbReference type="EMBL" id="ODYU01007485">
    <property type="protein sequence ID" value="SOQ50293.1"/>
    <property type="molecule type" value="Genomic_DNA"/>
</dbReference>
<gene>
    <name evidence="1" type="ORF">SFRICE_018360</name>
</gene>
<dbReference type="AlphaFoldDB" id="A0A2H1WB53"/>
<evidence type="ECO:0000313" key="1">
    <source>
        <dbReference type="EMBL" id="SOQ50293.1"/>
    </source>
</evidence>
<organism evidence="1">
    <name type="scientific">Spodoptera frugiperda</name>
    <name type="common">Fall armyworm</name>
    <dbReference type="NCBI Taxonomy" id="7108"/>
    <lineage>
        <taxon>Eukaryota</taxon>
        <taxon>Metazoa</taxon>
        <taxon>Ecdysozoa</taxon>
        <taxon>Arthropoda</taxon>
        <taxon>Hexapoda</taxon>
        <taxon>Insecta</taxon>
        <taxon>Pterygota</taxon>
        <taxon>Neoptera</taxon>
        <taxon>Endopterygota</taxon>
        <taxon>Lepidoptera</taxon>
        <taxon>Glossata</taxon>
        <taxon>Ditrysia</taxon>
        <taxon>Noctuoidea</taxon>
        <taxon>Noctuidae</taxon>
        <taxon>Amphipyrinae</taxon>
        <taxon>Spodoptera</taxon>
    </lineage>
</organism>
<accession>A0A2H1WB53</accession>
<sequence length="145" mass="16494">MMVFTDQLPVNKQTDHLIVSNRHRPWTPETPETLQVRCQPFRNPGLGRPPVTSRTQRKRGFTSAFREGVVSSLQSTRPIRAEACLPGFISLTYNNKNLKQNKLIQLCVPMTSYRIPMPKIRVKEGSAIHLLIFASTIQTLPIQLT</sequence>